<sequence length="221" mass="25170">MKLSNFSYNFMARYLFLITLFLLVTSIKSDFTHIEDPSGTEFPQNLPIILNVQTYDDGTTLVHIIRKNATLASCTVGLNQVGLNLERILRIRVIKLDGSVKEINLDSKFDPLNYCVFSDVTKVLRNPIVIYPLGNQYILITYIKAKNSSDPTTYEEWGDVIDWYGNSKSTIFLGPSYTSTDGLWMPESTIQLNVNKKLGFLRLSSVRVGKSGWTERQQYSM</sequence>
<keyword evidence="1" id="KW-0732">Signal</keyword>
<dbReference type="Proteomes" id="UP000266673">
    <property type="component" value="Unassembled WGS sequence"/>
</dbReference>
<reference evidence="2 3" key="1">
    <citation type="submission" date="2018-06" db="EMBL/GenBank/DDBJ databases">
        <title>Comparative genomics reveals the genomic features of Rhizophagus irregularis, R. cerebriforme, R. diaphanum and Gigaspora rosea, and their symbiotic lifestyle signature.</title>
        <authorList>
            <person name="Morin E."/>
            <person name="San Clemente H."/>
            <person name="Chen E.C.H."/>
            <person name="De La Providencia I."/>
            <person name="Hainaut M."/>
            <person name="Kuo A."/>
            <person name="Kohler A."/>
            <person name="Murat C."/>
            <person name="Tang N."/>
            <person name="Roy S."/>
            <person name="Loubradou J."/>
            <person name="Henrissat B."/>
            <person name="Grigoriev I.V."/>
            <person name="Corradi N."/>
            <person name="Roux C."/>
            <person name="Martin F.M."/>
        </authorList>
    </citation>
    <scope>NUCLEOTIDE SEQUENCE [LARGE SCALE GENOMIC DNA]</scope>
    <source>
        <strain evidence="2 3">DAOM 194757</strain>
    </source>
</reference>
<dbReference type="EMBL" id="QKWP01000003">
    <property type="protein sequence ID" value="RIB30881.1"/>
    <property type="molecule type" value="Genomic_DNA"/>
</dbReference>
<keyword evidence="3" id="KW-1185">Reference proteome</keyword>
<protein>
    <submittedName>
        <fullName evidence="2">Uncharacterized protein</fullName>
    </submittedName>
</protein>
<name>A0A397W9G2_9GLOM</name>
<comment type="caution">
    <text evidence="2">The sequence shown here is derived from an EMBL/GenBank/DDBJ whole genome shotgun (WGS) entry which is preliminary data.</text>
</comment>
<organism evidence="2 3">
    <name type="scientific">Gigaspora rosea</name>
    <dbReference type="NCBI Taxonomy" id="44941"/>
    <lineage>
        <taxon>Eukaryota</taxon>
        <taxon>Fungi</taxon>
        <taxon>Fungi incertae sedis</taxon>
        <taxon>Mucoromycota</taxon>
        <taxon>Glomeromycotina</taxon>
        <taxon>Glomeromycetes</taxon>
        <taxon>Diversisporales</taxon>
        <taxon>Gigasporaceae</taxon>
        <taxon>Gigaspora</taxon>
    </lineage>
</organism>
<feature type="chain" id="PRO_5017315620" evidence="1">
    <location>
        <begin position="30"/>
        <end position="221"/>
    </location>
</feature>
<feature type="signal peptide" evidence="1">
    <location>
        <begin position="1"/>
        <end position="29"/>
    </location>
</feature>
<proteinExistence type="predicted"/>
<dbReference type="AlphaFoldDB" id="A0A397W9G2"/>
<dbReference type="OrthoDB" id="2412993at2759"/>
<evidence type="ECO:0000256" key="1">
    <source>
        <dbReference type="SAM" id="SignalP"/>
    </source>
</evidence>
<evidence type="ECO:0000313" key="2">
    <source>
        <dbReference type="EMBL" id="RIB30881.1"/>
    </source>
</evidence>
<evidence type="ECO:0000313" key="3">
    <source>
        <dbReference type="Proteomes" id="UP000266673"/>
    </source>
</evidence>
<gene>
    <name evidence="2" type="ORF">C2G38_966214</name>
</gene>
<accession>A0A397W9G2</accession>